<keyword evidence="2" id="KW-0812">Transmembrane</keyword>
<evidence type="ECO:0000256" key="2">
    <source>
        <dbReference type="SAM" id="Phobius"/>
    </source>
</evidence>
<evidence type="ECO:0000313" key="3">
    <source>
        <dbReference type="EMBL" id="KAK7508887.1"/>
    </source>
</evidence>
<reference evidence="3 4" key="1">
    <citation type="submission" date="2024-04" db="EMBL/GenBank/DDBJ databases">
        <title>Phyllosticta paracitricarpa is synonymous to the EU quarantine fungus P. citricarpa based on phylogenomic analyses.</title>
        <authorList>
            <consortium name="Lawrence Berkeley National Laboratory"/>
            <person name="Van Ingen-Buijs V.A."/>
            <person name="Van Westerhoven A.C."/>
            <person name="Haridas S."/>
            <person name="Skiadas P."/>
            <person name="Martin F."/>
            <person name="Groenewald J.Z."/>
            <person name="Crous P.W."/>
            <person name="Seidl M.F."/>
        </authorList>
    </citation>
    <scope>NUCLEOTIDE SEQUENCE [LARGE SCALE GENOMIC DNA]</scope>
    <source>
        <strain evidence="3 4">CBS 123371</strain>
    </source>
</reference>
<comment type="caution">
    <text evidence="3">The sequence shown here is derived from an EMBL/GenBank/DDBJ whole genome shotgun (WGS) entry which is preliminary data.</text>
</comment>
<keyword evidence="2" id="KW-1133">Transmembrane helix</keyword>
<organism evidence="3 4">
    <name type="scientific">Phyllosticta citriasiana</name>
    <dbReference type="NCBI Taxonomy" id="595635"/>
    <lineage>
        <taxon>Eukaryota</taxon>
        <taxon>Fungi</taxon>
        <taxon>Dikarya</taxon>
        <taxon>Ascomycota</taxon>
        <taxon>Pezizomycotina</taxon>
        <taxon>Dothideomycetes</taxon>
        <taxon>Dothideomycetes incertae sedis</taxon>
        <taxon>Botryosphaeriales</taxon>
        <taxon>Phyllostictaceae</taxon>
        <taxon>Phyllosticta</taxon>
    </lineage>
</organism>
<feature type="transmembrane region" description="Helical" evidence="2">
    <location>
        <begin position="97"/>
        <end position="118"/>
    </location>
</feature>
<dbReference type="EMBL" id="JBBPHU010000023">
    <property type="protein sequence ID" value="KAK7508887.1"/>
    <property type="molecule type" value="Genomic_DNA"/>
</dbReference>
<feature type="region of interest" description="Disordered" evidence="1">
    <location>
        <begin position="50"/>
        <end position="87"/>
    </location>
</feature>
<dbReference type="Proteomes" id="UP001363622">
    <property type="component" value="Unassembled WGS sequence"/>
</dbReference>
<evidence type="ECO:0000256" key="1">
    <source>
        <dbReference type="SAM" id="MobiDB-lite"/>
    </source>
</evidence>
<gene>
    <name evidence="3" type="ORF">IWZ03DRAFT_123419</name>
</gene>
<accession>A0ABR1KCZ7</accession>
<name>A0ABR1KCZ7_9PEZI</name>
<evidence type="ECO:0000313" key="4">
    <source>
        <dbReference type="Proteomes" id="UP001363622"/>
    </source>
</evidence>
<sequence>MSSGDAWIMLLNTDKERNLDDCHIAIKGQHQPAGERKPVIVVIKTHINAPNKSRDRSDLSQRHDTAHGANATASSQRDAPQPRFLPTTQNHHATAPLFSFCLCALACIVSYASLLIRLSSKGGEARRWSRPGFIFSSSGRVAVGCGIGGDQRRW</sequence>
<proteinExistence type="predicted"/>
<keyword evidence="2" id="KW-0472">Membrane</keyword>
<protein>
    <submittedName>
        <fullName evidence="3">Uncharacterized protein</fullName>
    </submittedName>
</protein>
<keyword evidence="4" id="KW-1185">Reference proteome</keyword>
<feature type="compositionally biased region" description="Basic and acidic residues" evidence="1">
    <location>
        <begin position="52"/>
        <end position="66"/>
    </location>
</feature>